<dbReference type="AlphaFoldDB" id="A0A8S1PJN5"/>
<sequence>MNFKNQKLIIQNEFILQQISPNTLIKNFNIQEIKLIRFLIKENRNQFHLLIINGFTTNPQIISLIIMINDKIRLVTKVREQINQVKSVLNRLFYIRNQYQLNQQQIRLDKMLNLENSPKSSENCLFKSAIHLYIPQEYHISTLLHI</sequence>
<gene>
    <name evidence="1" type="ORF">PSON_ATCC_30995.1.T0790194</name>
</gene>
<dbReference type="EMBL" id="CAJJDN010000079">
    <property type="protein sequence ID" value="CAD8103231.1"/>
    <property type="molecule type" value="Genomic_DNA"/>
</dbReference>
<evidence type="ECO:0000313" key="2">
    <source>
        <dbReference type="Proteomes" id="UP000692954"/>
    </source>
</evidence>
<evidence type="ECO:0000313" key="1">
    <source>
        <dbReference type="EMBL" id="CAD8103231.1"/>
    </source>
</evidence>
<dbReference type="Proteomes" id="UP000692954">
    <property type="component" value="Unassembled WGS sequence"/>
</dbReference>
<protein>
    <submittedName>
        <fullName evidence="1">Uncharacterized protein</fullName>
    </submittedName>
</protein>
<proteinExistence type="predicted"/>
<name>A0A8S1PJN5_9CILI</name>
<keyword evidence="2" id="KW-1185">Reference proteome</keyword>
<accession>A0A8S1PJN5</accession>
<comment type="caution">
    <text evidence="1">The sequence shown here is derived from an EMBL/GenBank/DDBJ whole genome shotgun (WGS) entry which is preliminary data.</text>
</comment>
<organism evidence="1 2">
    <name type="scientific">Paramecium sonneborni</name>
    <dbReference type="NCBI Taxonomy" id="65129"/>
    <lineage>
        <taxon>Eukaryota</taxon>
        <taxon>Sar</taxon>
        <taxon>Alveolata</taxon>
        <taxon>Ciliophora</taxon>
        <taxon>Intramacronucleata</taxon>
        <taxon>Oligohymenophorea</taxon>
        <taxon>Peniculida</taxon>
        <taxon>Parameciidae</taxon>
        <taxon>Paramecium</taxon>
    </lineage>
</organism>
<reference evidence="1" key="1">
    <citation type="submission" date="2021-01" db="EMBL/GenBank/DDBJ databases">
        <authorList>
            <consortium name="Genoscope - CEA"/>
            <person name="William W."/>
        </authorList>
    </citation>
    <scope>NUCLEOTIDE SEQUENCE</scope>
</reference>